<dbReference type="SMART" id="SM00388">
    <property type="entry name" value="HisKA"/>
    <property type="match status" value="1"/>
</dbReference>
<keyword evidence="10" id="KW-1133">Transmembrane helix</keyword>
<dbReference type="SMART" id="SM00448">
    <property type="entry name" value="REC"/>
    <property type="match status" value="2"/>
</dbReference>
<dbReference type="eggNOG" id="COG0745">
    <property type="taxonomic scope" value="Bacteria"/>
</dbReference>
<keyword evidence="12" id="KW-0472">Membrane</keyword>
<feature type="domain" description="Response regulatory" evidence="16">
    <location>
        <begin position="10"/>
        <end position="124"/>
    </location>
</feature>
<dbReference type="eggNOG" id="COG2205">
    <property type="taxonomic scope" value="Bacteria"/>
</dbReference>
<protein>
    <recommendedName>
        <fullName evidence="3">histidine kinase</fullName>
        <ecNumber evidence="3">2.7.13.3</ecNumber>
    </recommendedName>
</protein>
<dbReference type="InterPro" id="IPR005467">
    <property type="entry name" value="His_kinase_dom"/>
</dbReference>
<keyword evidence="7" id="KW-0547">Nucleotide-binding</keyword>
<organism evidence="17 18">
    <name type="scientific">Asticcacaulis excentricus (strain ATCC 15261 / DSM 4724 / KCTC 12464 / NCIMB 9791 / VKM B-1370 / CB 48)</name>
    <dbReference type="NCBI Taxonomy" id="573065"/>
    <lineage>
        <taxon>Bacteria</taxon>
        <taxon>Pseudomonadati</taxon>
        <taxon>Pseudomonadota</taxon>
        <taxon>Alphaproteobacteria</taxon>
        <taxon>Caulobacterales</taxon>
        <taxon>Caulobacteraceae</taxon>
        <taxon>Asticcacaulis</taxon>
    </lineage>
</organism>
<dbReference type="Pfam" id="PF02518">
    <property type="entry name" value="HATPase_c"/>
    <property type="match status" value="1"/>
</dbReference>
<dbReference type="SUPFAM" id="SSF55874">
    <property type="entry name" value="ATPase domain of HSP90 chaperone/DNA topoisomerase II/histidine kinase"/>
    <property type="match status" value="1"/>
</dbReference>
<dbReference type="PROSITE" id="PS50109">
    <property type="entry name" value="HIS_KIN"/>
    <property type="match status" value="1"/>
</dbReference>
<keyword evidence="9" id="KW-0067">ATP-binding</keyword>
<evidence type="ECO:0000256" key="2">
    <source>
        <dbReference type="ARBA" id="ARBA00004370"/>
    </source>
</evidence>
<dbReference type="InterPro" id="IPR004358">
    <property type="entry name" value="Sig_transdc_His_kin-like_C"/>
</dbReference>
<dbReference type="CDD" id="cd00082">
    <property type="entry name" value="HisKA"/>
    <property type="match status" value="1"/>
</dbReference>
<evidence type="ECO:0000313" key="18">
    <source>
        <dbReference type="Proteomes" id="UP000001492"/>
    </source>
</evidence>
<dbReference type="GO" id="GO:0000155">
    <property type="term" value="F:phosphorelay sensor kinase activity"/>
    <property type="evidence" value="ECO:0007669"/>
    <property type="project" value="InterPro"/>
</dbReference>
<evidence type="ECO:0000256" key="10">
    <source>
        <dbReference type="ARBA" id="ARBA00022989"/>
    </source>
</evidence>
<keyword evidence="8 17" id="KW-0418">Kinase</keyword>
<dbReference type="STRING" id="573065.Astex_1996"/>
<feature type="modified residue" description="4-aspartylphosphate" evidence="13">
    <location>
        <position position="456"/>
    </location>
</feature>
<dbReference type="CDD" id="cd17546">
    <property type="entry name" value="REC_hyHK_CKI1_RcsC-like"/>
    <property type="match status" value="1"/>
</dbReference>
<evidence type="ECO:0000256" key="14">
    <source>
        <dbReference type="SAM" id="Coils"/>
    </source>
</evidence>
<dbReference type="EMBL" id="CP002395">
    <property type="protein sequence ID" value="ADU13658.1"/>
    <property type="molecule type" value="Genomic_DNA"/>
</dbReference>
<dbReference type="Gene3D" id="1.10.287.130">
    <property type="match status" value="1"/>
</dbReference>
<evidence type="ECO:0000256" key="8">
    <source>
        <dbReference type="ARBA" id="ARBA00022777"/>
    </source>
</evidence>
<dbReference type="Proteomes" id="UP000001492">
    <property type="component" value="Chromosome 1"/>
</dbReference>
<evidence type="ECO:0000256" key="11">
    <source>
        <dbReference type="ARBA" id="ARBA00023012"/>
    </source>
</evidence>
<comment type="catalytic activity">
    <reaction evidence="1">
        <text>ATP + protein L-histidine = ADP + protein N-phospho-L-histidine.</text>
        <dbReference type="EC" id="2.7.13.3"/>
    </reaction>
</comment>
<evidence type="ECO:0000256" key="1">
    <source>
        <dbReference type="ARBA" id="ARBA00000085"/>
    </source>
</evidence>
<dbReference type="CDD" id="cd17574">
    <property type="entry name" value="REC_OmpR"/>
    <property type="match status" value="1"/>
</dbReference>
<reference evidence="18" key="1">
    <citation type="submission" date="2010-12" db="EMBL/GenBank/DDBJ databases">
        <title>Complete sequence of chromosome 1 of Asticcacaulis excentricus CB 48.</title>
        <authorList>
            <consortium name="US DOE Joint Genome Institute"/>
            <person name="Lucas S."/>
            <person name="Copeland A."/>
            <person name="Lapidus A."/>
            <person name="Cheng J.-F."/>
            <person name="Bruce D."/>
            <person name="Goodwin L."/>
            <person name="Pitluck S."/>
            <person name="Teshima H."/>
            <person name="Davenport K."/>
            <person name="Detter J.C."/>
            <person name="Han C."/>
            <person name="Tapia R."/>
            <person name="Land M."/>
            <person name="Hauser L."/>
            <person name="Jeffries C."/>
            <person name="Kyrpides N."/>
            <person name="Ivanova N."/>
            <person name="Ovchinnikova G."/>
            <person name="Brun Y.V."/>
            <person name="Woyke T."/>
        </authorList>
    </citation>
    <scope>NUCLEOTIDE SEQUENCE [LARGE SCALE GENOMIC DNA]</scope>
    <source>
        <strain evidence="18">ATCC 15261 / DSM 4724 / KCTC 12464 / NCIMB 9791 / VKM B-1370 / CB 48</strain>
    </source>
</reference>
<dbReference type="FunFam" id="1.10.287.130:FF:000004">
    <property type="entry name" value="Ethylene receptor 1"/>
    <property type="match status" value="1"/>
</dbReference>
<dbReference type="GO" id="GO:0016020">
    <property type="term" value="C:membrane"/>
    <property type="evidence" value="ECO:0007669"/>
    <property type="project" value="UniProtKB-SubCell"/>
</dbReference>
<dbReference type="InterPro" id="IPR036890">
    <property type="entry name" value="HATPase_C_sf"/>
</dbReference>
<evidence type="ECO:0000256" key="6">
    <source>
        <dbReference type="ARBA" id="ARBA00022692"/>
    </source>
</evidence>
<evidence type="ECO:0000256" key="13">
    <source>
        <dbReference type="PROSITE-ProRule" id="PRU00169"/>
    </source>
</evidence>
<feature type="modified residue" description="4-aspartylphosphate" evidence="13">
    <location>
        <position position="59"/>
    </location>
</feature>
<evidence type="ECO:0000256" key="4">
    <source>
        <dbReference type="ARBA" id="ARBA00022553"/>
    </source>
</evidence>
<evidence type="ECO:0000259" key="15">
    <source>
        <dbReference type="PROSITE" id="PS50109"/>
    </source>
</evidence>
<evidence type="ECO:0000256" key="12">
    <source>
        <dbReference type="ARBA" id="ARBA00023136"/>
    </source>
</evidence>
<dbReference type="InterPro" id="IPR003661">
    <property type="entry name" value="HisK_dim/P_dom"/>
</dbReference>
<evidence type="ECO:0000256" key="9">
    <source>
        <dbReference type="ARBA" id="ARBA00022840"/>
    </source>
</evidence>
<dbReference type="KEGG" id="aex:Astex_1996"/>
<dbReference type="AlphaFoldDB" id="E8RL45"/>
<dbReference type="PRINTS" id="PR00344">
    <property type="entry name" value="BCTRLSENSOR"/>
</dbReference>
<dbReference type="PANTHER" id="PTHR45339:SF1">
    <property type="entry name" value="HYBRID SIGNAL TRANSDUCTION HISTIDINE KINASE J"/>
    <property type="match status" value="1"/>
</dbReference>
<dbReference type="FunFam" id="3.30.565.10:FF:000010">
    <property type="entry name" value="Sensor histidine kinase RcsC"/>
    <property type="match status" value="1"/>
</dbReference>
<keyword evidence="18" id="KW-1185">Reference proteome</keyword>
<dbReference type="eggNOG" id="COG0784">
    <property type="taxonomic scope" value="Bacteria"/>
</dbReference>
<comment type="subcellular location">
    <subcellularLocation>
        <location evidence="2">Membrane</location>
    </subcellularLocation>
</comment>
<dbReference type="Gene3D" id="3.40.50.2300">
    <property type="match status" value="2"/>
</dbReference>
<name>E8RL45_ASTEC</name>
<dbReference type="SMART" id="SM00387">
    <property type="entry name" value="HATPase_c"/>
    <property type="match status" value="1"/>
</dbReference>
<evidence type="ECO:0000256" key="3">
    <source>
        <dbReference type="ARBA" id="ARBA00012438"/>
    </source>
</evidence>
<feature type="coiled-coil region" evidence="14">
    <location>
        <begin position="129"/>
        <end position="156"/>
    </location>
</feature>
<dbReference type="PROSITE" id="PS50110">
    <property type="entry name" value="RESPONSE_REGULATORY"/>
    <property type="match status" value="2"/>
</dbReference>
<proteinExistence type="predicted"/>
<dbReference type="GO" id="GO:0005524">
    <property type="term" value="F:ATP binding"/>
    <property type="evidence" value="ECO:0007669"/>
    <property type="project" value="UniProtKB-KW"/>
</dbReference>
<feature type="domain" description="Response regulatory" evidence="16">
    <location>
        <begin position="405"/>
        <end position="525"/>
    </location>
</feature>
<dbReference type="HOGENOM" id="CLU_000445_114_15_5"/>
<accession>E8RL45</accession>
<dbReference type="Pfam" id="PF00512">
    <property type="entry name" value="HisKA"/>
    <property type="match status" value="1"/>
</dbReference>
<dbReference type="InterPro" id="IPR003594">
    <property type="entry name" value="HATPase_dom"/>
</dbReference>
<dbReference type="CDD" id="cd16922">
    <property type="entry name" value="HATPase_EvgS-ArcB-TorS-like"/>
    <property type="match status" value="1"/>
</dbReference>
<keyword evidence="6" id="KW-0812">Transmembrane</keyword>
<gene>
    <name evidence="17" type="ordered locus">Astex_1996</name>
</gene>
<dbReference type="InterPro" id="IPR011006">
    <property type="entry name" value="CheY-like_superfamily"/>
</dbReference>
<feature type="domain" description="Histidine kinase" evidence="15">
    <location>
        <begin position="163"/>
        <end position="382"/>
    </location>
</feature>
<dbReference type="PANTHER" id="PTHR45339">
    <property type="entry name" value="HYBRID SIGNAL TRANSDUCTION HISTIDINE KINASE J"/>
    <property type="match status" value="1"/>
</dbReference>
<dbReference type="Gene3D" id="3.30.565.10">
    <property type="entry name" value="Histidine kinase-like ATPase, C-terminal domain"/>
    <property type="match status" value="1"/>
</dbReference>
<evidence type="ECO:0000259" key="16">
    <source>
        <dbReference type="PROSITE" id="PS50110"/>
    </source>
</evidence>
<evidence type="ECO:0000256" key="7">
    <source>
        <dbReference type="ARBA" id="ARBA00022741"/>
    </source>
</evidence>
<dbReference type="InterPro" id="IPR001789">
    <property type="entry name" value="Sig_transdc_resp-reg_receiver"/>
</dbReference>
<keyword evidence="5" id="KW-0808">Transferase</keyword>
<keyword evidence="11" id="KW-0902">Two-component regulatory system</keyword>
<sequence length="527" mass="58276">MPMSSPALTRILYIEDDEALGRLLQKRFRRHSLEVDLAVTAEVGLEVIAQREFDLILLDYNLPGMNGLETLKALKAREVTTPVIILTAGGDEAIALEAMELGAADYAVKDINQAYLDLLPAVMQAAFTKERLLRENERQRQELQAAKERAEAASQAKTDFLATMSHEIRTPLNVVTGLSDILIKSPLNDDQYRIVETLRTNAQLLLRLINDLLDISRIEDNKIDLESTAFRPADVMEDLKMMFAQDIERKGLDFALTDHTQGVTVRGDRTRLQQIVMNLISNALKFTARGEIELIGEAQARGDRVDLCLAVRDTGIGIPEAKRSQIFDKFTQADASITRRFGGSGLGLSIARALVEVMGGEIAVESEEGRGSLFSVRLSLPVAVMALADDDRPPVPSPGPGERPRVLIVEDYAPNVLVATLMLEEMGYEAEAAESGIEALALLKDNDTPYHAILMDVQMHEMDGFETTRRIRELEPARGFRYRIIGVTAHALAGDRERCIEAGMDDYLSKPIQPGLLAQKLRGMTLA</sequence>
<evidence type="ECO:0000256" key="5">
    <source>
        <dbReference type="ARBA" id="ARBA00022679"/>
    </source>
</evidence>
<dbReference type="Pfam" id="PF00072">
    <property type="entry name" value="Response_reg"/>
    <property type="match status" value="2"/>
</dbReference>
<evidence type="ECO:0000313" key="17">
    <source>
        <dbReference type="EMBL" id="ADU13658.1"/>
    </source>
</evidence>
<keyword evidence="4 13" id="KW-0597">Phosphoprotein</keyword>
<dbReference type="EC" id="2.7.13.3" evidence="3"/>
<keyword evidence="14" id="KW-0175">Coiled coil</keyword>
<dbReference type="SUPFAM" id="SSF52172">
    <property type="entry name" value="CheY-like"/>
    <property type="match status" value="2"/>
</dbReference>